<dbReference type="AlphaFoldDB" id="A0A1V4IS87"/>
<sequence length="395" mass="43606">MKKTWTSFLVSIVTLSSLIAIPTYKAKATIQTAISRSQVEQRAVKLIDLTWTYNASKNSNIDPKYASGVTLPKQFQGVTTAQYKGIPYDWGGIDGFDTRSYSAPWTNFLDAIDKGAFAGNVNTSLGTGYIQGTAGMDCSGFVQAAFNIVDYKQSTTTLLNNYFKQIPLSDIKHMDILDRPGNHVVIFDKWGILNGVNGAFTYEATPDQTYGGIQGTKRYFLSMNSILNKGYIPARYINILEDTVTQTTQTTQTAETIAPKFTIGGYAQVANVTSYANFRENAGTNYSVVGTIPKNAILNLISYSNGWYKISYSGKTGWVWQNTLASLPSGKYVTLTGAYQLSVRKGPSTTYQIIKTLSQGQYPEKLGVSTDGYWYKIRINGIEGWASKKYLTILQ</sequence>
<feature type="domain" description="SH3b" evidence="1">
    <location>
        <begin position="330"/>
        <end position="395"/>
    </location>
</feature>
<dbReference type="InterPro" id="IPR038765">
    <property type="entry name" value="Papain-like_cys_pep_sf"/>
</dbReference>
<reference evidence="2 3" key="1">
    <citation type="submission" date="2017-03" db="EMBL/GenBank/DDBJ databases">
        <title>Genome sequence of Clostridium oryzae DSM 28571.</title>
        <authorList>
            <person name="Poehlein A."/>
            <person name="Daniel R."/>
        </authorList>
    </citation>
    <scope>NUCLEOTIDE SEQUENCE [LARGE SCALE GENOMIC DNA]</scope>
    <source>
        <strain evidence="2 3">DSM 28571</strain>
    </source>
</reference>
<keyword evidence="3" id="KW-1185">Reference proteome</keyword>
<dbReference type="STRING" id="1450648.CLORY_15060"/>
<dbReference type="Proteomes" id="UP000190080">
    <property type="component" value="Unassembled WGS sequence"/>
</dbReference>
<organism evidence="2 3">
    <name type="scientific">Clostridium oryzae</name>
    <dbReference type="NCBI Taxonomy" id="1450648"/>
    <lineage>
        <taxon>Bacteria</taxon>
        <taxon>Bacillati</taxon>
        <taxon>Bacillota</taxon>
        <taxon>Clostridia</taxon>
        <taxon>Eubacteriales</taxon>
        <taxon>Clostridiaceae</taxon>
        <taxon>Clostridium</taxon>
    </lineage>
</organism>
<dbReference type="Gene3D" id="3.90.1720.10">
    <property type="entry name" value="endopeptidase domain like (from Nostoc punctiforme)"/>
    <property type="match status" value="1"/>
</dbReference>
<dbReference type="PANTHER" id="PTHR34408:SF1">
    <property type="entry name" value="GLYCOSYL HYDROLASE FAMILY 19 DOMAIN-CONTAINING PROTEIN HI_1415"/>
    <property type="match status" value="1"/>
</dbReference>
<dbReference type="PANTHER" id="PTHR34408">
    <property type="entry name" value="FAMILY PROTEIN, PUTATIVE-RELATED"/>
    <property type="match status" value="1"/>
</dbReference>
<comment type="caution">
    <text evidence="2">The sequence shown here is derived from an EMBL/GenBank/DDBJ whole genome shotgun (WGS) entry which is preliminary data.</text>
</comment>
<gene>
    <name evidence="2" type="ORF">CLORY_15060</name>
</gene>
<dbReference type="Pfam" id="PF08239">
    <property type="entry name" value="SH3_3"/>
    <property type="match status" value="2"/>
</dbReference>
<dbReference type="EMBL" id="MZGV01000012">
    <property type="protein sequence ID" value="OPJ62882.1"/>
    <property type="molecule type" value="Genomic_DNA"/>
</dbReference>
<dbReference type="SMART" id="SM00287">
    <property type="entry name" value="SH3b"/>
    <property type="match status" value="2"/>
</dbReference>
<dbReference type="SUPFAM" id="SSF54001">
    <property type="entry name" value="Cysteine proteinases"/>
    <property type="match status" value="1"/>
</dbReference>
<dbReference type="PROSITE" id="PS51781">
    <property type="entry name" value="SH3B"/>
    <property type="match status" value="2"/>
</dbReference>
<evidence type="ECO:0000259" key="1">
    <source>
        <dbReference type="PROSITE" id="PS51781"/>
    </source>
</evidence>
<accession>A0A1V4IS87</accession>
<feature type="domain" description="SH3b" evidence="1">
    <location>
        <begin position="267"/>
        <end position="328"/>
    </location>
</feature>
<dbReference type="RefSeq" id="WP_079422916.1">
    <property type="nucleotide sequence ID" value="NZ_MZGV01000012.1"/>
</dbReference>
<proteinExistence type="predicted"/>
<evidence type="ECO:0000313" key="3">
    <source>
        <dbReference type="Proteomes" id="UP000190080"/>
    </source>
</evidence>
<dbReference type="OrthoDB" id="1665149at2"/>
<evidence type="ECO:0000313" key="2">
    <source>
        <dbReference type="EMBL" id="OPJ62882.1"/>
    </source>
</evidence>
<name>A0A1V4IS87_9CLOT</name>
<dbReference type="InterPro" id="IPR003646">
    <property type="entry name" value="SH3-like_bac-type"/>
</dbReference>
<protein>
    <submittedName>
        <fullName evidence="2">Bacterial SH3 domain protein</fullName>
    </submittedName>
</protein>
<dbReference type="InterPro" id="IPR052354">
    <property type="entry name" value="Cell_Wall_Dynamics_Protein"/>
</dbReference>
<dbReference type="Gene3D" id="2.30.30.40">
    <property type="entry name" value="SH3 Domains"/>
    <property type="match status" value="2"/>
</dbReference>